<protein>
    <submittedName>
        <fullName evidence="1">Uncharacterized protein</fullName>
    </submittedName>
</protein>
<dbReference type="Proteomes" id="UP000562984">
    <property type="component" value="Unassembled WGS sequence"/>
</dbReference>
<organism evidence="1 2">
    <name type="scientific">Nakamurella aerolata</name>
    <dbReference type="NCBI Taxonomy" id="1656892"/>
    <lineage>
        <taxon>Bacteria</taxon>
        <taxon>Bacillati</taxon>
        <taxon>Actinomycetota</taxon>
        <taxon>Actinomycetes</taxon>
        <taxon>Nakamurellales</taxon>
        <taxon>Nakamurellaceae</taxon>
        <taxon>Nakamurella</taxon>
    </lineage>
</organism>
<sequence>MQPNDDEPERRPIGELLRGLEMAPLEEGATPIMAFVVVKYLDADGEATWAFRATSAPNKEELLGELQVQCDLLRRSLVREWEADDGDD</sequence>
<evidence type="ECO:0000313" key="1">
    <source>
        <dbReference type="EMBL" id="NNG34136.1"/>
    </source>
</evidence>
<dbReference type="AlphaFoldDB" id="A0A849A375"/>
<proteinExistence type="predicted"/>
<accession>A0A849A375</accession>
<gene>
    <name evidence="1" type="ORF">HKD39_00075</name>
</gene>
<dbReference type="EMBL" id="JABEND010000001">
    <property type="protein sequence ID" value="NNG34136.1"/>
    <property type="molecule type" value="Genomic_DNA"/>
</dbReference>
<keyword evidence="2" id="KW-1185">Reference proteome</keyword>
<reference evidence="1 2" key="1">
    <citation type="submission" date="2020-05" db="EMBL/GenBank/DDBJ databases">
        <title>Nakamurella sp. DB0629 isolated from air conditioner.</title>
        <authorList>
            <person name="Kim D.H."/>
            <person name="Kim D.-U."/>
        </authorList>
    </citation>
    <scope>NUCLEOTIDE SEQUENCE [LARGE SCALE GENOMIC DNA]</scope>
    <source>
        <strain evidence="1 2">DB0629</strain>
    </source>
</reference>
<comment type="caution">
    <text evidence="1">The sequence shown here is derived from an EMBL/GenBank/DDBJ whole genome shotgun (WGS) entry which is preliminary data.</text>
</comment>
<dbReference type="RefSeq" id="WP_171197826.1">
    <property type="nucleotide sequence ID" value="NZ_JABEND010000001.1"/>
</dbReference>
<name>A0A849A375_9ACTN</name>
<evidence type="ECO:0000313" key="2">
    <source>
        <dbReference type="Proteomes" id="UP000562984"/>
    </source>
</evidence>